<keyword evidence="1" id="KW-0812">Transmembrane</keyword>
<reference evidence="2" key="1">
    <citation type="submission" date="2023-09" db="EMBL/GenBank/DDBJ databases">
        <title>Streptococcus_parasanguinius_hifiasm_complete_genome_Zymo_Research_ D6332.</title>
        <authorList>
            <person name="Damerum A."/>
        </authorList>
    </citation>
    <scope>NUCLEOTIDE SEQUENCE</scope>
    <source>
        <strain evidence="2">B-1756</strain>
    </source>
</reference>
<name>A0AAX4AYT0_STRPA</name>
<accession>A0AAX4AYT0</accession>
<protein>
    <recommendedName>
        <fullName evidence="4">Alkaline shock response membrane anchor protein AmaP</fullName>
    </recommendedName>
</protein>
<evidence type="ECO:0000313" key="2">
    <source>
        <dbReference type="EMBL" id="WNB83625.1"/>
    </source>
</evidence>
<proteinExistence type="predicted"/>
<dbReference type="AlphaFoldDB" id="A0AAX4AYT0"/>
<dbReference type="Proteomes" id="UP001248323">
    <property type="component" value="Chromosome"/>
</dbReference>
<dbReference type="EMBL" id="CP133988">
    <property type="protein sequence ID" value="WNB83625.1"/>
    <property type="molecule type" value="Genomic_DNA"/>
</dbReference>
<evidence type="ECO:0008006" key="4">
    <source>
        <dbReference type="Google" id="ProtNLM"/>
    </source>
</evidence>
<feature type="transmembrane region" description="Helical" evidence="1">
    <location>
        <begin position="59"/>
        <end position="80"/>
    </location>
</feature>
<keyword evidence="1" id="KW-1133">Transmembrane helix</keyword>
<evidence type="ECO:0000313" key="3">
    <source>
        <dbReference type="Proteomes" id="UP001248323"/>
    </source>
</evidence>
<feature type="transmembrane region" description="Helical" evidence="1">
    <location>
        <begin position="12"/>
        <end position="31"/>
    </location>
</feature>
<gene>
    <name evidence="2" type="ORF">RDV49_01855</name>
</gene>
<organism evidence="2 3">
    <name type="scientific">Streptococcus parasanguinis</name>
    <dbReference type="NCBI Taxonomy" id="1318"/>
    <lineage>
        <taxon>Bacteria</taxon>
        <taxon>Bacillati</taxon>
        <taxon>Bacillota</taxon>
        <taxon>Bacilli</taxon>
        <taxon>Lactobacillales</taxon>
        <taxon>Streptococcaceae</taxon>
        <taxon>Streptococcus</taxon>
    </lineage>
</organism>
<keyword evidence="1" id="KW-0472">Membrane</keyword>
<evidence type="ECO:0000256" key="1">
    <source>
        <dbReference type="SAM" id="Phobius"/>
    </source>
</evidence>
<dbReference type="RefSeq" id="WP_003009483.1">
    <property type="nucleotide sequence ID" value="NZ_CP133988.1"/>
</dbReference>
<sequence length="201" mass="23242">MTTKTYFMRSFNFILNLLLIAPILYLFGWLFNSLSIQLNTNTLFKLETVTTITDKISSISYGLALICLSLSLVLIGIEIVKRWKTDRLMNYAKSIYHTFSLRNFLFQREKVQKVTSPEHQTVPTSTPVNNGFNLAVRKCMVDIQTDSVTIFIKVPRDQQGQKILKDMEALLKEEIASQHTDYYFSAPIRVGNQLWFTGKKR</sequence>